<dbReference type="Pfam" id="PF01521">
    <property type="entry name" value="Fe-S_biosyn"/>
    <property type="match status" value="1"/>
</dbReference>
<dbReference type="KEGG" id="lho:LOOC260_104650"/>
<proteinExistence type="predicted"/>
<feature type="domain" description="Core" evidence="1">
    <location>
        <begin position="1"/>
        <end position="113"/>
    </location>
</feature>
<gene>
    <name evidence="2" type="ORF">LOOC260_104650</name>
</gene>
<dbReference type="STRING" id="1291742.LOOC260_104650"/>
<organism evidence="2 3">
    <name type="scientific">Paucilactobacillus hokkaidonensis JCM 18461</name>
    <dbReference type="NCBI Taxonomy" id="1291742"/>
    <lineage>
        <taxon>Bacteria</taxon>
        <taxon>Bacillati</taxon>
        <taxon>Bacillota</taxon>
        <taxon>Bacilli</taxon>
        <taxon>Lactobacillales</taxon>
        <taxon>Lactobacillaceae</taxon>
        <taxon>Paucilactobacillus</taxon>
    </lineage>
</organism>
<sequence>MKLTVSKEALTILQPKLRDHTNLLLSYDDGVGPYSHHGLEALQIAFKLIFITDQMPMDDYNLKIESNLGPIYVKEYSTEFLGTNLKIQFNTNYHLFTLSDDGEIIEDNLQIEDLRT</sequence>
<dbReference type="InterPro" id="IPR000361">
    <property type="entry name" value="ATAP_core_dom"/>
</dbReference>
<dbReference type="RefSeq" id="WP_052467255.1">
    <property type="nucleotide sequence ID" value="NZ_AP014680.1"/>
</dbReference>
<dbReference type="EMBL" id="AP014680">
    <property type="protein sequence ID" value="BAP85029.1"/>
    <property type="molecule type" value="Genomic_DNA"/>
</dbReference>
<dbReference type="InterPro" id="IPR035903">
    <property type="entry name" value="HesB-like_dom_sf"/>
</dbReference>
<dbReference type="SUPFAM" id="SSF89360">
    <property type="entry name" value="HesB-like domain"/>
    <property type="match status" value="1"/>
</dbReference>
<evidence type="ECO:0000313" key="3">
    <source>
        <dbReference type="Proteomes" id="UP000031620"/>
    </source>
</evidence>
<evidence type="ECO:0000259" key="1">
    <source>
        <dbReference type="Pfam" id="PF01521"/>
    </source>
</evidence>
<accession>A0A0A1GVI5</accession>
<protein>
    <recommendedName>
        <fullName evidence="1">Core domain-containing protein</fullName>
    </recommendedName>
</protein>
<dbReference type="HOGENOM" id="CLU_141575_0_1_9"/>
<evidence type="ECO:0000313" key="2">
    <source>
        <dbReference type="EMBL" id="BAP85029.1"/>
    </source>
</evidence>
<reference evidence="2 3" key="1">
    <citation type="submission" date="2014-11" db="EMBL/GenBank/DDBJ databases">
        <title>Complete genome sequence and analysis of Lactobacillus hokkaidonensis LOOC260T.</title>
        <authorList>
            <person name="Tanizawa Y."/>
            <person name="Tohno M."/>
            <person name="Kaminuma E."/>
            <person name="Nakamura Y."/>
            <person name="Arita M."/>
        </authorList>
    </citation>
    <scope>NUCLEOTIDE SEQUENCE [LARGE SCALE GENOMIC DNA]</scope>
    <source>
        <strain evidence="2 3">LOOC260</strain>
    </source>
</reference>
<dbReference type="AlphaFoldDB" id="A0A0A1GVI5"/>
<name>A0A0A1GVI5_9LACO</name>
<dbReference type="Proteomes" id="UP000031620">
    <property type="component" value="Chromosome"/>
</dbReference>
<dbReference type="Gene3D" id="2.60.300.12">
    <property type="entry name" value="HesB-like domain"/>
    <property type="match status" value="1"/>
</dbReference>